<protein>
    <recommendedName>
        <fullName evidence="2">Protein kinase domain-containing protein</fullName>
    </recommendedName>
</protein>
<dbReference type="AlphaFoldDB" id="A0A9N9LRM8"/>
<sequence length="348" mass="39829">MEHGNERQAGPSWDTPLIHNDIDEDTILVGTKDIEQHRKTVALKLMEFGKTKVYDKRVQNDETTGTSRRATSATNVWQMGRMFSKVITRGRIETEFEKNSAIKYMRERADEQQRPDRVVWRGDPQADRPRKNRELGDYEKDFFLLKPDIHASATRFITTMGRSVLKMPHSVTLRCVVLKMLAYEQRDRITSRELLKVCRDSIMISRAADQQMRKIPVEFPFDTSGLRSGGNRGGETSGGIRRPSSAQAPTAVASPSACLNQGGDQPKPPPVVAYNDQIYHLAPDEPPPIGSILDGLLEIKDTFGQRYWPDLLENAKWARENFRIGGLEEEERQYTREVAELERDWRID</sequence>
<evidence type="ECO:0000256" key="1">
    <source>
        <dbReference type="SAM" id="MobiDB-lite"/>
    </source>
</evidence>
<evidence type="ECO:0000313" key="4">
    <source>
        <dbReference type="Proteomes" id="UP000701801"/>
    </source>
</evidence>
<dbReference type="GO" id="GO:0005524">
    <property type="term" value="F:ATP binding"/>
    <property type="evidence" value="ECO:0007669"/>
    <property type="project" value="InterPro"/>
</dbReference>
<evidence type="ECO:0000313" key="3">
    <source>
        <dbReference type="EMBL" id="CAG8979328.1"/>
    </source>
</evidence>
<comment type="caution">
    <text evidence="3">The sequence shown here is derived from an EMBL/GenBank/DDBJ whole genome shotgun (WGS) entry which is preliminary data.</text>
</comment>
<gene>
    <name evidence="3" type="ORF">HYALB_00002452</name>
</gene>
<feature type="domain" description="Protein kinase" evidence="2">
    <location>
        <begin position="1"/>
        <end position="203"/>
    </location>
</feature>
<dbReference type="InterPro" id="IPR011009">
    <property type="entry name" value="Kinase-like_dom_sf"/>
</dbReference>
<proteinExistence type="predicted"/>
<reference evidence="3" key="1">
    <citation type="submission" date="2021-07" db="EMBL/GenBank/DDBJ databases">
        <authorList>
            <person name="Durling M."/>
        </authorList>
    </citation>
    <scope>NUCLEOTIDE SEQUENCE</scope>
</reference>
<feature type="region of interest" description="Disordered" evidence="1">
    <location>
        <begin position="106"/>
        <end position="132"/>
    </location>
</feature>
<dbReference type="EMBL" id="CAJVRM010000307">
    <property type="protein sequence ID" value="CAG8979328.1"/>
    <property type="molecule type" value="Genomic_DNA"/>
</dbReference>
<dbReference type="InterPro" id="IPR000719">
    <property type="entry name" value="Prot_kinase_dom"/>
</dbReference>
<name>A0A9N9LRM8_9HELO</name>
<dbReference type="GO" id="GO:0004672">
    <property type="term" value="F:protein kinase activity"/>
    <property type="evidence" value="ECO:0007669"/>
    <property type="project" value="InterPro"/>
</dbReference>
<evidence type="ECO:0000259" key="2">
    <source>
        <dbReference type="PROSITE" id="PS50011"/>
    </source>
</evidence>
<feature type="compositionally biased region" description="Gly residues" evidence="1">
    <location>
        <begin position="227"/>
        <end position="237"/>
    </location>
</feature>
<dbReference type="PROSITE" id="PS50011">
    <property type="entry name" value="PROTEIN_KINASE_DOM"/>
    <property type="match status" value="1"/>
</dbReference>
<organism evidence="3 4">
    <name type="scientific">Hymenoscyphus albidus</name>
    <dbReference type="NCBI Taxonomy" id="595503"/>
    <lineage>
        <taxon>Eukaryota</taxon>
        <taxon>Fungi</taxon>
        <taxon>Dikarya</taxon>
        <taxon>Ascomycota</taxon>
        <taxon>Pezizomycotina</taxon>
        <taxon>Leotiomycetes</taxon>
        <taxon>Helotiales</taxon>
        <taxon>Helotiaceae</taxon>
        <taxon>Hymenoscyphus</taxon>
    </lineage>
</organism>
<keyword evidence="4" id="KW-1185">Reference proteome</keyword>
<dbReference type="SUPFAM" id="SSF56112">
    <property type="entry name" value="Protein kinase-like (PK-like)"/>
    <property type="match status" value="1"/>
</dbReference>
<dbReference type="Gene3D" id="1.10.510.10">
    <property type="entry name" value="Transferase(Phosphotransferase) domain 1"/>
    <property type="match status" value="1"/>
</dbReference>
<feature type="region of interest" description="Disordered" evidence="1">
    <location>
        <begin position="220"/>
        <end position="269"/>
    </location>
</feature>
<dbReference type="Proteomes" id="UP000701801">
    <property type="component" value="Unassembled WGS sequence"/>
</dbReference>
<accession>A0A9N9LRM8</accession>